<dbReference type="InterPro" id="IPR045633">
    <property type="entry name" value="DUF6414"/>
</dbReference>
<dbReference type="Proteomes" id="UP001589844">
    <property type="component" value="Unassembled WGS sequence"/>
</dbReference>
<proteinExistence type="predicted"/>
<reference evidence="1 2" key="1">
    <citation type="submission" date="2024-09" db="EMBL/GenBank/DDBJ databases">
        <authorList>
            <person name="Sun Q."/>
            <person name="Mori K."/>
        </authorList>
    </citation>
    <scope>NUCLEOTIDE SEQUENCE [LARGE SCALE GENOMIC DNA]</scope>
    <source>
        <strain evidence="1 2">CCM 8677</strain>
    </source>
</reference>
<organism evidence="1 2">
    <name type="scientific">Undibacterium danionis</name>
    <dbReference type="NCBI Taxonomy" id="1812100"/>
    <lineage>
        <taxon>Bacteria</taxon>
        <taxon>Pseudomonadati</taxon>
        <taxon>Pseudomonadota</taxon>
        <taxon>Betaproteobacteria</taxon>
        <taxon>Burkholderiales</taxon>
        <taxon>Oxalobacteraceae</taxon>
        <taxon>Undibacterium</taxon>
    </lineage>
</organism>
<evidence type="ECO:0000313" key="1">
    <source>
        <dbReference type="EMBL" id="MFC0349510.1"/>
    </source>
</evidence>
<dbReference type="EMBL" id="JBHLXJ010000007">
    <property type="protein sequence ID" value="MFC0349510.1"/>
    <property type="molecule type" value="Genomic_DNA"/>
</dbReference>
<gene>
    <name evidence="1" type="ORF">ACFFJH_06805</name>
</gene>
<name>A0ABV6ICF3_9BURK</name>
<dbReference type="RefSeq" id="WP_390211164.1">
    <property type="nucleotide sequence ID" value="NZ_JBHLXJ010000007.1"/>
</dbReference>
<keyword evidence="2" id="KW-1185">Reference proteome</keyword>
<evidence type="ECO:0000313" key="2">
    <source>
        <dbReference type="Proteomes" id="UP001589844"/>
    </source>
</evidence>
<protein>
    <submittedName>
        <fullName evidence="1">Uncharacterized protein</fullName>
    </submittedName>
</protein>
<accession>A0ABV6ICF3</accession>
<dbReference type="Pfam" id="PF19952">
    <property type="entry name" value="DUF6414"/>
    <property type="match status" value="1"/>
</dbReference>
<comment type="caution">
    <text evidence="1">The sequence shown here is derived from an EMBL/GenBank/DDBJ whole genome shotgun (WGS) entry which is preliminary data.</text>
</comment>
<sequence length="308" mass="35407">MIKSFIYLDEQKMYSLSSQIFEGITDYILNEQSSITEETETQKGPVASGKILADVIKSSLKSTEKKFLHDYSYSIFEKHLTDEQKVLVVDEKNGFDSKIKSEMNKFSFIKVKSKAVFNDINEITDLFGNFNQRGEAIAHVTAFSRINEINTELASIQSKEQRTQLQSELKMLTNTPELAKKSNLYQDKKFLDNLTLLTKYGFSDQFEVQQSLDEILFSSSLRRELLREKEDILIKKYSRRTEREIVVFGIISQGITNVTNTPRNIETPKNMKEGLINMIEHLANVEISISGKQENEIVIDPIAVYIEI</sequence>